<dbReference type="AlphaFoldDB" id="A0A6L9W0M4"/>
<dbReference type="InterPro" id="IPR025444">
    <property type="entry name" value="Monooxy_af470"/>
</dbReference>
<protein>
    <submittedName>
        <fullName evidence="1">DUF4188 domain-containing protein</fullName>
    </submittedName>
</protein>
<accession>A0A6L9W0M4</accession>
<dbReference type="EMBL" id="JAAGWG010000009">
    <property type="protein sequence ID" value="NEK85657.1"/>
    <property type="molecule type" value="Genomic_DNA"/>
</dbReference>
<name>A0A6L9W0M4_9ACTN</name>
<comment type="caution">
    <text evidence="1">The sequence shown here is derived from an EMBL/GenBank/DDBJ whole genome shotgun (WGS) entry which is preliminary data.</text>
</comment>
<dbReference type="Pfam" id="PF13826">
    <property type="entry name" value="Monooxy_af470-like"/>
    <property type="match status" value="1"/>
</dbReference>
<dbReference type="Proteomes" id="UP000479241">
    <property type="component" value="Unassembled WGS sequence"/>
</dbReference>
<reference evidence="1 2" key="1">
    <citation type="submission" date="2019-12" db="EMBL/GenBank/DDBJ databases">
        <title>the WGS of Blastococcus saxobsidens 67B17.</title>
        <authorList>
            <person name="Jiang Z."/>
        </authorList>
    </citation>
    <scope>NUCLEOTIDE SEQUENCE [LARGE SCALE GENOMIC DNA]</scope>
    <source>
        <strain evidence="1 2">67B17</strain>
    </source>
</reference>
<evidence type="ECO:0000313" key="1">
    <source>
        <dbReference type="EMBL" id="NEK85657.1"/>
    </source>
</evidence>
<sequence length="168" mass="18733">MSRTALAGRVTADAPPGTVAFLIGMRVNRVRKVRQWLPVATAMPRMLQELLAQPDLGLLAARTYVSGRTVLTVQYWRSAEDLDRYARARDHAHLPAWRDFNRRVRDNGDVGIFHETYVLDRSETVYVNMPEDFGLGGATGLTPLAHRGQRAAHRLDSSVPDVPAVAPY</sequence>
<organism evidence="1 2">
    <name type="scientific">Blastococcus saxobsidens</name>
    <dbReference type="NCBI Taxonomy" id="138336"/>
    <lineage>
        <taxon>Bacteria</taxon>
        <taxon>Bacillati</taxon>
        <taxon>Actinomycetota</taxon>
        <taxon>Actinomycetes</taxon>
        <taxon>Geodermatophilales</taxon>
        <taxon>Geodermatophilaceae</taxon>
        <taxon>Blastococcus</taxon>
    </lineage>
</organism>
<dbReference type="RefSeq" id="WP_163203888.1">
    <property type="nucleotide sequence ID" value="NZ_JAAGWG010000009.1"/>
</dbReference>
<evidence type="ECO:0000313" key="2">
    <source>
        <dbReference type="Proteomes" id="UP000479241"/>
    </source>
</evidence>
<proteinExistence type="predicted"/>
<gene>
    <name evidence="1" type="ORF">GCU60_07760</name>
</gene>